<proteinExistence type="predicted"/>
<feature type="non-terminal residue" evidence="1">
    <location>
        <position position="1"/>
    </location>
</feature>
<keyword evidence="2" id="KW-1185">Reference proteome</keyword>
<dbReference type="Gene3D" id="3.40.50.720">
    <property type="entry name" value="NAD(P)-binding Rossmann-like Domain"/>
    <property type="match status" value="1"/>
</dbReference>
<reference evidence="1 2" key="1">
    <citation type="submission" date="2018-02" db="EMBL/GenBank/DDBJ databases">
        <title>Reclassifiation of [Polyangium] brachysporum DSM 7029 as Guopingzhaonella breviflexa gen. nov., sp. nov., a member of the family Comamonadaceae.</title>
        <authorList>
            <person name="Tang B."/>
        </authorList>
    </citation>
    <scope>NUCLEOTIDE SEQUENCE [LARGE SCALE GENOMIC DNA]</scope>
    <source>
        <strain evidence="1 2">DSM 15344</strain>
    </source>
</reference>
<dbReference type="AlphaFoldDB" id="A0A2S5T005"/>
<protein>
    <submittedName>
        <fullName evidence="1">UDP-glucose 6-dehydrogenase</fullName>
    </submittedName>
</protein>
<evidence type="ECO:0000313" key="1">
    <source>
        <dbReference type="EMBL" id="PPE68262.1"/>
    </source>
</evidence>
<dbReference type="Proteomes" id="UP000239406">
    <property type="component" value="Unassembled WGS sequence"/>
</dbReference>
<organism evidence="1 2">
    <name type="scientific">Caldimonas thermodepolymerans</name>
    <dbReference type="NCBI Taxonomy" id="215580"/>
    <lineage>
        <taxon>Bacteria</taxon>
        <taxon>Pseudomonadati</taxon>
        <taxon>Pseudomonadota</taxon>
        <taxon>Betaproteobacteria</taxon>
        <taxon>Burkholderiales</taxon>
        <taxon>Sphaerotilaceae</taxon>
        <taxon>Caldimonas</taxon>
    </lineage>
</organism>
<dbReference type="EMBL" id="PSNY01000037">
    <property type="protein sequence ID" value="PPE68262.1"/>
    <property type="molecule type" value="Genomic_DNA"/>
</dbReference>
<gene>
    <name evidence="1" type="ORF">C1702_18000</name>
</gene>
<evidence type="ECO:0000313" key="2">
    <source>
        <dbReference type="Proteomes" id="UP000239406"/>
    </source>
</evidence>
<accession>A0A2S5T005</accession>
<sequence>DVIVANRRTPELDDVADKVYTRDLFGRDA</sequence>
<name>A0A2S5T005_9BURK</name>
<comment type="caution">
    <text evidence="1">The sequence shown here is derived from an EMBL/GenBank/DDBJ whole genome shotgun (WGS) entry which is preliminary data.</text>
</comment>